<comment type="caution">
    <text evidence="18">The sequence shown here is derived from an EMBL/GenBank/DDBJ whole genome shotgun (WGS) entry which is preliminary data.</text>
</comment>
<evidence type="ECO:0000256" key="1">
    <source>
        <dbReference type="ARBA" id="ARBA00004141"/>
    </source>
</evidence>
<keyword evidence="3 14" id="KW-0812">Transmembrane</keyword>
<keyword evidence="6 14" id="KW-1133">Transmembrane helix</keyword>
<organism evidence="18 19">
    <name type="scientific">Candidula unifasciata</name>
    <dbReference type="NCBI Taxonomy" id="100452"/>
    <lineage>
        <taxon>Eukaryota</taxon>
        <taxon>Metazoa</taxon>
        <taxon>Spiralia</taxon>
        <taxon>Lophotrochozoa</taxon>
        <taxon>Mollusca</taxon>
        <taxon>Gastropoda</taxon>
        <taxon>Heterobranchia</taxon>
        <taxon>Euthyneura</taxon>
        <taxon>Panpulmonata</taxon>
        <taxon>Eupulmonata</taxon>
        <taxon>Stylommatophora</taxon>
        <taxon>Helicina</taxon>
        <taxon>Helicoidea</taxon>
        <taxon>Geomitridae</taxon>
        <taxon>Candidula</taxon>
    </lineage>
</organism>
<feature type="transmembrane region" description="Helical" evidence="14">
    <location>
        <begin position="241"/>
        <end position="259"/>
    </location>
</feature>
<feature type="transmembrane region" description="Helical" evidence="14">
    <location>
        <begin position="200"/>
        <end position="221"/>
    </location>
</feature>
<dbReference type="Pfam" id="PF10613">
    <property type="entry name" value="Lig_chan-Glu_bd"/>
    <property type="match status" value="1"/>
</dbReference>
<feature type="region of interest" description="Disordered" evidence="13">
    <location>
        <begin position="660"/>
        <end position="689"/>
    </location>
</feature>
<evidence type="ECO:0000256" key="2">
    <source>
        <dbReference type="ARBA" id="ARBA00022448"/>
    </source>
</evidence>
<feature type="transmembrane region" description="Helical" evidence="14">
    <location>
        <begin position="482"/>
        <end position="507"/>
    </location>
</feature>
<dbReference type="Gene3D" id="3.40.190.10">
    <property type="entry name" value="Periplasmic binding protein-like II"/>
    <property type="match status" value="2"/>
</dbReference>
<name>A0A8S4A1H2_9EUPU</name>
<evidence type="ECO:0000256" key="10">
    <source>
        <dbReference type="ARBA" id="ARBA00023180"/>
    </source>
</evidence>
<dbReference type="FunFam" id="3.40.190.10:FF:000009">
    <property type="entry name" value="Putative glutamate receptor ionotropic NMDA 2B"/>
    <property type="match status" value="1"/>
</dbReference>
<feature type="transmembrane region" description="Helical" evidence="14">
    <location>
        <begin position="280"/>
        <end position="297"/>
    </location>
</feature>
<evidence type="ECO:0000256" key="11">
    <source>
        <dbReference type="ARBA" id="ARBA00023286"/>
    </source>
</evidence>
<feature type="domain" description="Ionotropic glutamate receptor C-terminal" evidence="16">
    <location>
        <begin position="75"/>
        <end position="468"/>
    </location>
</feature>
<proteinExistence type="predicted"/>
<dbReference type="OrthoDB" id="5984008at2759"/>
<keyword evidence="9" id="KW-0675">Receptor</keyword>
<evidence type="ECO:0000256" key="4">
    <source>
        <dbReference type="ARBA" id="ARBA00022723"/>
    </source>
</evidence>
<dbReference type="GO" id="GO:0016020">
    <property type="term" value="C:membrane"/>
    <property type="evidence" value="ECO:0007669"/>
    <property type="project" value="UniProtKB-SubCell"/>
</dbReference>
<evidence type="ECO:0000313" key="19">
    <source>
        <dbReference type="Proteomes" id="UP000678393"/>
    </source>
</evidence>
<sequence length="689" mass="78410">HMLRVKIRDEPQIEFNENGTLKRTEVTIINLQWLDGQKDKTEWKERAFLRVATLNELPYVIYNEPKEDGVCEENALPCNTYERDKNKEIKSNVTRLQCCVGFSMDLLKILSNQLNFDFKITEVEDGKWGSINKVTKQWNGLVKVLLDNKADIVMTALKINPERAEAIRFSMPYLETGIKIIVAIRDGAISPIAFLEPFDFFSWILIMLLSVHVTATVIFIFEWAVPKNPHVTQEPYDFASWSLILIFSVHATGSSILIFEWLSPYGLNSRRPPMREHRFSLFRSFWLIWAMLFRIASRFLANIWALFALVFLASYTANLAAFMITKEVYYDLSGIKDPRLQNPYTEKPPFKYATIPNGSTEANIRANHKEMYNYMKPYNLPDVDAGIAALKQGIIQAFIYDSSVLEYYASRDPQCRLVTVGNRYAMTGYGVGFQPDFNNPWIDKFNKVILKLQKSGELDRLQKFWLAGACNMNKDPGISNRTLGIINFTSAFILLGTGVLLSILILFCEHMYFKFGRKYLKKWDKCGCCAMVSLSVGKSLEFQDCVNEALHEQSKNKCKNPRCETQIWKLRHQLDMALLKIDNLENQISFDMVVLGGGNFGGDTYVGFDDLSSNDDSARSSSVLMGQDGALCSSPAHLLRRTPSYTSAIGGSMNVHLTDDASSPLHTGRTRQFDGKKYMGVDNHSPPTL</sequence>
<keyword evidence="4" id="KW-0479">Metal-binding</keyword>
<evidence type="ECO:0000259" key="16">
    <source>
        <dbReference type="SMART" id="SM00079"/>
    </source>
</evidence>
<keyword evidence="2" id="KW-0813">Transport</keyword>
<evidence type="ECO:0000256" key="3">
    <source>
        <dbReference type="ARBA" id="ARBA00022692"/>
    </source>
</evidence>
<dbReference type="EMBL" id="CAJHNH020008434">
    <property type="protein sequence ID" value="CAG5135589.1"/>
    <property type="molecule type" value="Genomic_DNA"/>
</dbReference>
<dbReference type="AlphaFoldDB" id="A0A8S4A1H2"/>
<evidence type="ECO:0000313" key="18">
    <source>
        <dbReference type="EMBL" id="CAG5135589.1"/>
    </source>
</evidence>
<dbReference type="SMART" id="SM00062">
    <property type="entry name" value="PBPb"/>
    <property type="match status" value="1"/>
</dbReference>
<dbReference type="Proteomes" id="UP000678393">
    <property type="component" value="Unassembled WGS sequence"/>
</dbReference>
<dbReference type="Pfam" id="PF00060">
    <property type="entry name" value="Lig_chan"/>
    <property type="match status" value="1"/>
</dbReference>
<dbReference type="SMART" id="SM00079">
    <property type="entry name" value="PBPe"/>
    <property type="match status" value="1"/>
</dbReference>
<dbReference type="InterPro" id="IPR001320">
    <property type="entry name" value="Iontro_rcpt_C"/>
</dbReference>
<evidence type="ECO:0000256" key="9">
    <source>
        <dbReference type="ARBA" id="ARBA00023170"/>
    </source>
</evidence>
<evidence type="ECO:0000256" key="12">
    <source>
        <dbReference type="ARBA" id="ARBA00023303"/>
    </source>
</evidence>
<evidence type="ECO:0000259" key="17">
    <source>
        <dbReference type="SMART" id="SM00918"/>
    </source>
</evidence>
<evidence type="ECO:0000259" key="15">
    <source>
        <dbReference type="SMART" id="SM00062"/>
    </source>
</evidence>
<keyword evidence="8 14" id="KW-0472">Membrane</keyword>
<dbReference type="InterPro" id="IPR019594">
    <property type="entry name" value="Glu/Gly-bd"/>
</dbReference>
<gene>
    <name evidence="18" type="ORF">CUNI_LOCUS21147</name>
</gene>
<dbReference type="InterPro" id="IPR001638">
    <property type="entry name" value="Solute-binding_3/MltF_N"/>
</dbReference>
<feature type="domain" description="Ionotropic glutamate receptor L-glutamate and glycine-binding" evidence="17">
    <location>
        <begin position="77"/>
        <end position="147"/>
    </location>
</feature>
<keyword evidence="5" id="KW-0862">Zinc</keyword>
<dbReference type="SMART" id="SM00918">
    <property type="entry name" value="Lig_chan-Glu_bd"/>
    <property type="match status" value="1"/>
</dbReference>
<keyword evidence="19" id="KW-1185">Reference proteome</keyword>
<dbReference type="PANTHER" id="PTHR18966">
    <property type="entry name" value="IONOTROPIC GLUTAMATE RECEPTOR"/>
    <property type="match status" value="1"/>
</dbReference>
<dbReference type="GO" id="GO:0046872">
    <property type="term" value="F:metal ion binding"/>
    <property type="evidence" value="ECO:0007669"/>
    <property type="project" value="UniProtKB-KW"/>
</dbReference>
<feature type="transmembrane region" description="Helical" evidence="14">
    <location>
        <begin position="303"/>
        <end position="324"/>
    </location>
</feature>
<reference evidence="18" key="1">
    <citation type="submission" date="2021-04" db="EMBL/GenBank/DDBJ databases">
        <authorList>
            <consortium name="Molecular Ecology Group"/>
        </authorList>
    </citation>
    <scope>NUCLEOTIDE SEQUENCE</scope>
</reference>
<evidence type="ECO:0000256" key="13">
    <source>
        <dbReference type="SAM" id="MobiDB-lite"/>
    </source>
</evidence>
<accession>A0A8S4A1H2</accession>
<dbReference type="SUPFAM" id="SSF53850">
    <property type="entry name" value="Periplasmic binding protein-like II"/>
    <property type="match status" value="1"/>
</dbReference>
<keyword evidence="7" id="KW-0406">Ion transport</keyword>
<feature type="domain" description="Solute-binding protein family 3/N-terminal" evidence="15">
    <location>
        <begin position="95"/>
        <end position="469"/>
    </location>
</feature>
<keyword evidence="11" id="KW-1071">Ligand-gated ion channel</keyword>
<protein>
    <submittedName>
        <fullName evidence="18">Uncharacterized protein</fullName>
    </submittedName>
</protein>
<evidence type="ECO:0000256" key="6">
    <source>
        <dbReference type="ARBA" id="ARBA00022989"/>
    </source>
</evidence>
<dbReference type="InterPro" id="IPR015683">
    <property type="entry name" value="Ionotropic_Glu_rcpt"/>
</dbReference>
<evidence type="ECO:0000256" key="8">
    <source>
        <dbReference type="ARBA" id="ARBA00023136"/>
    </source>
</evidence>
<evidence type="ECO:0000256" key="5">
    <source>
        <dbReference type="ARBA" id="ARBA00022833"/>
    </source>
</evidence>
<comment type="subcellular location">
    <subcellularLocation>
        <location evidence="1">Membrane</location>
        <topology evidence="1">Multi-pass membrane protein</topology>
    </subcellularLocation>
</comment>
<keyword evidence="12" id="KW-0407">Ion channel</keyword>
<feature type="non-terminal residue" evidence="18">
    <location>
        <position position="1"/>
    </location>
</feature>
<dbReference type="GO" id="GO:0015276">
    <property type="term" value="F:ligand-gated monoatomic ion channel activity"/>
    <property type="evidence" value="ECO:0007669"/>
    <property type="project" value="InterPro"/>
</dbReference>
<evidence type="ECO:0000256" key="7">
    <source>
        <dbReference type="ARBA" id="ARBA00023065"/>
    </source>
</evidence>
<evidence type="ECO:0000256" key="14">
    <source>
        <dbReference type="SAM" id="Phobius"/>
    </source>
</evidence>
<keyword evidence="10" id="KW-0325">Glycoprotein</keyword>